<keyword evidence="2" id="KW-1185">Reference proteome</keyword>
<protein>
    <submittedName>
        <fullName evidence="1">Uncharacterized protein</fullName>
    </submittedName>
</protein>
<evidence type="ECO:0000313" key="1">
    <source>
        <dbReference type="EMBL" id="RHZ88234.1"/>
    </source>
</evidence>
<evidence type="ECO:0000313" key="2">
    <source>
        <dbReference type="Proteomes" id="UP000266861"/>
    </source>
</evidence>
<sequence>MLKEIYVKFLDMCNNGGERSENLEEIKTIHAGLVVHYIIARLTIGSAAIATSLSETNSGTKFRTTFGEMDYLFLMNENGSHLLIHNKFYKNF</sequence>
<dbReference type="EMBL" id="PQFF01000023">
    <property type="protein sequence ID" value="RHZ88234.1"/>
    <property type="molecule type" value="Genomic_DNA"/>
</dbReference>
<comment type="caution">
    <text evidence="1">The sequence shown here is derived from an EMBL/GenBank/DDBJ whole genome shotgun (WGS) entry which is preliminary data.</text>
</comment>
<dbReference type="Proteomes" id="UP000266861">
    <property type="component" value="Unassembled WGS sequence"/>
</dbReference>
<proteinExistence type="predicted"/>
<reference evidence="1 2" key="1">
    <citation type="submission" date="2018-08" db="EMBL/GenBank/DDBJ databases">
        <title>Genome and evolution of the arbuscular mycorrhizal fungus Diversispora epigaea (formerly Glomus versiforme) and its bacterial endosymbionts.</title>
        <authorList>
            <person name="Sun X."/>
            <person name="Fei Z."/>
            <person name="Harrison M."/>
        </authorList>
    </citation>
    <scope>NUCLEOTIDE SEQUENCE [LARGE SCALE GENOMIC DNA]</scope>
    <source>
        <strain evidence="1 2">IT104</strain>
    </source>
</reference>
<accession>A0A397JSQ4</accession>
<name>A0A397JSQ4_9GLOM</name>
<organism evidence="1 2">
    <name type="scientific">Diversispora epigaea</name>
    <dbReference type="NCBI Taxonomy" id="1348612"/>
    <lineage>
        <taxon>Eukaryota</taxon>
        <taxon>Fungi</taxon>
        <taxon>Fungi incertae sedis</taxon>
        <taxon>Mucoromycota</taxon>
        <taxon>Glomeromycotina</taxon>
        <taxon>Glomeromycetes</taxon>
        <taxon>Diversisporales</taxon>
        <taxon>Diversisporaceae</taxon>
        <taxon>Diversispora</taxon>
    </lineage>
</organism>
<dbReference type="AlphaFoldDB" id="A0A397JSQ4"/>
<gene>
    <name evidence="1" type="ORF">Glove_25g9</name>
</gene>